<gene>
    <name evidence="2" type="ORF">CYMTET_50783</name>
</gene>
<sequence>MAKKNASKTKKTMRGKRSSQKTQQVGVKKKVKVPLVKPTKGPGIGKDTQPKPPQPQLNVQRLTKRQKAALASAAIEQQAKDSEMHE</sequence>
<evidence type="ECO:0000313" key="2">
    <source>
        <dbReference type="EMBL" id="KAK3239277.1"/>
    </source>
</evidence>
<dbReference type="Proteomes" id="UP001190700">
    <property type="component" value="Unassembled WGS sequence"/>
</dbReference>
<dbReference type="AlphaFoldDB" id="A0AAE0BPD3"/>
<proteinExistence type="predicted"/>
<accession>A0AAE0BPD3</accession>
<evidence type="ECO:0000256" key="1">
    <source>
        <dbReference type="SAM" id="MobiDB-lite"/>
    </source>
</evidence>
<protein>
    <submittedName>
        <fullName evidence="2">Uncharacterized protein</fullName>
    </submittedName>
</protein>
<organism evidence="2 3">
    <name type="scientific">Cymbomonas tetramitiformis</name>
    <dbReference type="NCBI Taxonomy" id="36881"/>
    <lineage>
        <taxon>Eukaryota</taxon>
        <taxon>Viridiplantae</taxon>
        <taxon>Chlorophyta</taxon>
        <taxon>Pyramimonadophyceae</taxon>
        <taxon>Pyramimonadales</taxon>
        <taxon>Pyramimonadaceae</taxon>
        <taxon>Cymbomonas</taxon>
    </lineage>
</organism>
<reference evidence="2 3" key="1">
    <citation type="journal article" date="2015" name="Genome Biol. Evol.">
        <title>Comparative Genomics of a Bacterivorous Green Alga Reveals Evolutionary Causalities and Consequences of Phago-Mixotrophic Mode of Nutrition.</title>
        <authorList>
            <person name="Burns J.A."/>
            <person name="Paasch A."/>
            <person name="Narechania A."/>
            <person name="Kim E."/>
        </authorList>
    </citation>
    <scope>NUCLEOTIDE SEQUENCE [LARGE SCALE GENOMIC DNA]</scope>
    <source>
        <strain evidence="2 3">PLY_AMNH</strain>
    </source>
</reference>
<keyword evidence="3" id="KW-1185">Reference proteome</keyword>
<name>A0AAE0BPD3_9CHLO</name>
<feature type="compositionally biased region" description="Basic residues" evidence="1">
    <location>
        <begin position="1"/>
        <end position="19"/>
    </location>
</feature>
<dbReference type="EMBL" id="LGRX02033973">
    <property type="protein sequence ID" value="KAK3239277.1"/>
    <property type="molecule type" value="Genomic_DNA"/>
</dbReference>
<evidence type="ECO:0000313" key="3">
    <source>
        <dbReference type="Proteomes" id="UP001190700"/>
    </source>
</evidence>
<feature type="compositionally biased region" description="Low complexity" evidence="1">
    <location>
        <begin position="68"/>
        <end position="77"/>
    </location>
</feature>
<comment type="caution">
    <text evidence="2">The sequence shown here is derived from an EMBL/GenBank/DDBJ whole genome shotgun (WGS) entry which is preliminary data.</text>
</comment>
<feature type="region of interest" description="Disordered" evidence="1">
    <location>
        <begin position="1"/>
        <end position="86"/>
    </location>
</feature>